<name>A0A2S0CTC1_9CAUD</name>
<accession>A0A2S0CTC1</accession>
<proteinExistence type="predicted"/>
<sequence>MLSWFRKKAQDQKTDMDLMHRRFAGAFSAHIVFVRMAGTTDKFVVWKDSPGIIGRHRLASKTVVNHMLQTHYNVLVLTEEVTESYGMKTHNVIAKNWIGGVRNG</sequence>
<gene>
    <name evidence="1" type="ORF">BCP12_252</name>
</gene>
<evidence type="ECO:0000313" key="2">
    <source>
        <dbReference type="Proteomes" id="UP000246806"/>
    </source>
</evidence>
<evidence type="ECO:0000313" key="1">
    <source>
        <dbReference type="EMBL" id="AQN32652.1"/>
    </source>
</evidence>
<protein>
    <submittedName>
        <fullName evidence="1">Uncharacterized protein</fullName>
    </submittedName>
</protein>
<dbReference type="Proteomes" id="UP000246806">
    <property type="component" value="Genome"/>
</dbReference>
<dbReference type="EMBL" id="KX987999">
    <property type="protein sequence ID" value="AQN32652.1"/>
    <property type="molecule type" value="Genomic_DNA"/>
</dbReference>
<organism evidence="1 2">
    <name type="scientific">Bacillus phage BCP12</name>
    <dbReference type="NCBI Taxonomy" id="1913122"/>
    <lineage>
        <taxon>Viruses</taxon>
        <taxon>Duplodnaviria</taxon>
        <taxon>Heunggongvirae</taxon>
        <taxon>Uroviricota</taxon>
        <taxon>Caudoviricetes</taxon>
        <taxon>Herelleviridae</taxon>
        <taxon>Bastillevirinae</taxon>
        <taxon>Tsarbombavirus</taxon>
        <taxon>Tsarbombavirus BCP78</taxon>
    </lineage>
</organism>
<reference evidence="1 2" key="1">
    <citation type="submission" date="2016-10" db="EMBL/GenBank/DDBJ databases">
        <title>Complete Genome Sequence of Bacillus Phage BCP12.</title>
        <authorList>
            <person name="Ghosh K."/>
            <person name="Kim K.-P."/>
        </authorList>
    </citation>
    <scope>NUCLEOTIDE SEQUENCE [LARGE SCALE GENOMIC DNA]</scope>
</reference>